<feature type="coiled-coil region" evidence="1">
    <location>
        <begin position="177"/>
        <end position="211"/>
    </location>
</feature>
<feature type="compositionally biased region" description="Basic and acidic residues" evidence="2">
    <location>
        <begin position="22"/>
        <end position="49"/>
    </location>
</feature>
<dbReference type="AlphaFoldDB" id="A0A3P7R4M3"/>
<evidence type="ECO:0000313" key="4">
    <source>
        <dbReference type="Proteomes" id="UP000271889"/>
    </source>
</evidence>
<name>A0A3P7R4M3_CYLGO</name>
<proteinExistence type="predicted"/>
<keyword evidence="4" id="KW-1185">Reference proteome</keyword>
<evidence type="ECO:0000256" key="2">
    <source>
        <dbReference type="SAM" id="MobiDB-lite"/>
    </source>
</evidence>
<evidence type="ECO:0000313" key="3">
    <source>
        <dbReference type="EMBL" id="VDN38902.1"/>
    </source>
</evidence>
<protein>
    <submittedName>
        <fullName evidence="3">Uncharacterized protein</fullName>
    </submittedName>
</protein>
<keyword evidence="1" id="KW-0175">Coiled coil</keyword>
<evidence type="ECO:0000256" key="1">
    <source>
        <dbReference type="SAM" id="Coils"/>
    </source>
</evidence>
<dbReference type="Proteomes" id="UP000271889">
    <property type="component" value="Unassembled WGS sequence"/>
</dbReference>
<dbReference type="EMBL" id="UYRV01135838">
    <property type="protein sequence ID" value="VDN38902.1"/>
    <property type="molecule type" value="Genomic_DNA"/>
</dbReference>
<sequence>MKDSDIENTPLIQEIRDEISSDKIDKVETEEKPKEEIKTDIGKTDENKDSSYIGKLPIFKKDKPKTGETTLDDHHPQGYVENIPNTDSLETKEEDEYEAVDEYGSITPIYNDKNVNGAVETVENLRSNLTTEEEDEEDYEDDFISITPLTEEEIRIEFQEESATINPIQESSESESLKEFKNNIDETAKEKAEAKEELRKLREENTAKIFNYIIK</sequence>
<accession>A0A3P7R4M3</accession>
<feature type="compositionally biased region" description="Basic and acidic residues" evidence="2">
    <location>
        <begin position="59"/>
        <end position="76"/>
    </location>
</feature>
<feature type="region of interest" description="Disordered" evidence="2">
    <location>
        <begin position="22"/>
        <end position="93"/>
    </location>
</feature>
<organism evidence="3 4">
    <name type="scientific">Cylicostephanus goldi</name>
    <name type="common">Nematode worm</name>
    <dbReference type="NCBI Taxonomy" id="71465"/>
    <lineage>
        <taxon>Eukaryota</taxon>
        <taxon>Metazoa</taxon>
        <taxon>Ecdysozoa</taxon>
        <taxon>Nematoda</taxon>
        <taxon>Chromadorea</taxon>
        <taxon>Rhabditida</taxon>
        <taxon>Rhabditina</taxon>
        <taxon>Rhabditomorpha</taxon>
        <taxon>Strongyloidea</taxon>
        <taxon>Strongylidae</taxon>
        <taxon>Cylicostephanus</taxon>
    </lineage>
</organism>
<gene>
    <name evidence="3" type="ORF">CGOC_LOCUS13842</name>
</gene>
<feature type="coiled-coil region" evidence="1">
    <location>
        <begin position="115"/>
        <end position="142"/>
    </location>
</feature>
<reference evidence="3 4" key="1">
    <citation type="submission" date="2018-11" db="EMBL/GenBank/DDBJ databases">
        <authorList>
            <consortium name="Pathogen Informatics"/>
        </authorList>
    </citation>
    <scope>NUCLEOTIDE SEQUENCE [LARGE SCALE GENOMIC DNA]</scope>
</reference>